<sequence>MEELRKMFTRVILTPKPVEEMDAQSCHASLHLNVTMPMSRAEVYPAELRVCRRLWKISPESCSTEHISRSRFRGNRIRYGPRSITNFTTLLQTGFQLMNIRFPRNKQDRDEQRDPSGGGYLTNLDHVHDPANQVLRSILQQRRAKVVPNLPLPGGGRGNGRGSLTASTTAESSQENRQRIKNQKPFTLRGCAARCAFNELGRNIQREVKKPVKTALLSAAVPITVRTKKANTRSEGMEQDNHIMNMKVVRRSTQTTGRCVSRVSAKRASTSHVTQPEKSSKFPVHLNASHSNLHDNTWKDIFYLEHKHLMTNRDSFADKFHSALDRLKNTTKLVLLHHLSTELKKNVGNHPLLMRFHMLAMTLEAKYGSNDSVVPERRWSNEDGRYRERKTKFGHVRKKRTLYQEEKENSCQDLRSDPDNNDCLGMCGYGCSCWYFICGNCCQNRLCFEHDKCCRHDMYTINCLIPIVHSLSCEDGYGGYPSCLQ</sequence>
<feature type="compositionally biased region" description="Polar residues" evidence="1">
    <location>
        <begin position="267"/>
        <end position="277"/>
    </location>
</feature>
<name>A0A3M6TJY3_POCDA</name>
<feature type="region of interest" description="Disordered" evidence="1">
    <location>
        <begin position="103"/>
        <end position="126"/>
    </location>
</feature>
<reference evidence="2 3" key="1">
    <citation type="journal article" date="2018" name="Sci. Rep.">
        <title>Comparative analysis of the Pocillopora damicornis genome highlights role of immune system in coral evolution.</title>
        <authorList>
            <person name="Cunning R."/>
            <person name="Bay R.A."/>
            <person name="Gillette P."/>
            <person name="Baker A.C."/>
            <person name="Traylor-Knowles N."/>
        </authorList>
    </citation>
    <scope>NUCLEOTIDE SEQUENCE [LARGE SCALE GENOMIC DNA]</scope>
    <source>
        <strain evidence="2">RSMAS</strain>
        <tissue evidence="2">Whole animal</tissue>
    </source>
</reference>
<evidence type="ECO:0000313" key="2">
    <source>
        <dbReference type="EMBL" id="RMX41722.1"/>
    </source>
</evidence>
<feature type="compositionally biased region" description="Polar residues" evidence="1">
    <location>
        <begin position="164"/>
        <end position="175"/>
    </location>
</feature>
<feature type="region of interest" description="Disordered" evidence="1">
    <location>
        <begin position="148"/>
        <end position="179"/>
    </location>
</feature>
<dbReference type="Proteomes" id="UP000275408">
    <property type="component" value="Unassembled WGS sequence"/>
</dbReference>
<accession>A0A3M6TJY3</accession>
<keyword evidence="3" id="KW-1185">Reference proteome</keyword>
<organism evidence="2 3">
    <name type="scientific">Pocillopora damicornis</name>
    <name type="common">Cauliflower coral</name>
    <name type="synonym">Millepora damicornis</name>
    <dbReference type="NCBI Taxonomy" id="46731"/>
    <lineage>
        <taxon>Eukaryota</taxon>
        <taxon>Metazoa</taxon>
        <taxon>Cnidaria</taxon>
        <taxon>Anthozoa</taxon>
        <taxon>Hexacorallia</taxon>
        <taxon>Scleractinia</taxon>
        <taxon>Astrocoeniina</taxon>
        <taxon>Pocilloporidae</taxon>
        <taxon>Pocillopora</taxon>
    </lineage>
</organism>
<protein>
    <submittedName>
        <fullName evidence="2">Uncharacterized protein</fullName>
    </submittedName>
</protein>
<evidence type="ECO:0000313" key="3">
    <source>
        <dbReference type="Proteomes" id="UP000275408"/>
    </source>
</evidence>
<dbReference type="AlphaFoldDB" id="A0A3M6TJY3"/>
<feature type="compositionally biased region" description="Basic and acidic residues" evidence="1">
    <location>
        <begin position="105"/>
        <end position="114"/>
    </location>
</feature>
<proteinExistence type="predicted"/>
<dbReference type="OrthoDB" id="5948559at2759"/>
<feature type="region of interest" description="Disordered" evidence="1">
    <location>
        <begin position="251"/>
        <end position="280"/>
    </location>
</feature>
<comment type="caution">
    <text evidence="2">The sequence shown here is derived from an EMBL/GenBank/DDBJ whole genome shotgun (WGS) entry which is preliminary data.</text>
</comment>
<evidence type="ECO:0000256" key="1">
    <source>
        <dbReference type="SAM" id="MobiDB-lite"/>
    </source>
</evidence>
<gene>
    <name evidence="2" type="ORF">pdam_00020245</name>
</gene>
<dbReference type="EMBL" id="RCHS01003451">
    <property type="protein sequence ID" value="RMX41722.1"/>
    <property type="molecule type" value="Genomic_DNA"/>
</dbReference>